<sequence length="50" mass="5357">MIRADGAFGVVPGAHRGLVDRLVAGEVQQLPSDHAVDQLLLKLGRLVIVR</sequence>
<evidence type="ECO:0000313" key="1">
    <source>
        <dbReference type="EMBL" id="MBG0566392.1"/>
    </source>
</evidence>
<dbReference type="Proteomes" id="UP000598146">
    <property type="component" value="Unassembled WGS sequence"/>
</dbReference>
<reference evidence="1" key="1">
    <citation type="submission" date="2020-11" db="EMBL/GenBank/DDBJ databases">
        <title>Isolation and identification of active actinomycetes.</title>
        <authorList>
            <person name="Sun X."/>
        </authorList>
    </citation>
    <scope>NUCLEOTIDE SEQUENCE</scope>
    <source>
        <strain evidence="1">NEAU-A11</strain>
    </source>
</reference>
<dbReference type="RefSeq" id="WP_196418171.1">
    <property type="nucleotide sequence ID" value="NZ_JADQTO010000020.1"/>
</dbReference>
<evidence type="ECO:0000313" key="2">
    <source>
        <dbReference type="Proteomes" id="UP000598146"/>
    </source>
</evidence>
<name>A0A931CF58_9ACTN</name>
<comment type="caution">
    <text evidence="1">The sequence shown here is derived from an EMBL/GenBank/DDBJ whole genome shotgun (WGS) entry which is preliminary data.</text>
</comment>
<accession>A0A931CF58</accession>
<organism evidence="1 2">
    <name type="scientific">Actinoplanes aureus</name>
    <dbReference type="NCBI Taxonomy" id="2792083"/>
    <lineage>
        <taxon>Bacteria</taxon>
        <taxon>Bacillati</taxon>
        <taxon>Actinomycetota</taxon>
        <taxon>Actinomycetes</taxon>
        <taxon>Micromonosporales</taxon>
        <taxon>Micromonosporaceae</taxon>
        <taxon>Actinoplanes</taxon>
    </lineage>
</organism>
<dbReference type="AlphaFoldDB" id="A0A931CF58"/>
<proteinExistence type="predicted"/>
<dbReference type="EMBL" id="JADQTO010000020">
    <property type="protein sequence ID" value="MBG0566392.1"/>
    <property type="molecule type" value="Genomic_DNA"/>
</dbReference>
<keyword evidence="2" id="KW-1185">Reference proteome</keyword>
<protein>
    <submittedName>
        <fullName evidence="1">Uncharacterized protein</fullName>
    </submittedName>
</protein>
<gene>
    <name evidence="1" type="ORF">I4J89_33585</name>
</gene>